<dbReference type="Proteomes" id="UP000076962">
    <property type="component" value="Unassembled WGS sequence"/>
</dbReference>
<comment type="caution">
    <text evidence="1">The sequence shown here is derived from an EMBL/GenBank/DDBJ whole genome shotgun (WGS) entry which is preliminary data.</text>
</comment>
<protein>
    <submittedName>
        <fullName evidence="1">Uncharacterized protein</fullName>
    </submittedName>
</protein>
<organism evidence="1 2">
    <name type="scientific">Candidatus Thiomargarita nelsonii</name>
    <dbReference type="NCBI Taxonomy" id="1003181"/>
    <lineage>
        <taxon>Bacteria</taxon>
        <taxon>Pseudomonadati</taxon>
        <taxon>Pseudomonadota</taxon>
        <taxon>Gammaproteobacteria</taxon>
        <taxon>Thiotrichales</taxon>
        <taxon>Thiotrichaceae</taxon>
        <taxon>Thiomargarita</taxon>
    </lineage>
</organism>
<reference evidence="1 2" key="1">
    <citation type="submission" date="2016-05" db="EMBL/GenBank/DDBJ databases">
        <title>Single-cell genome of chain-forming Candidatus Thiomargarita nelsonii and comparison to other large sulfur-oxidizing bacteria.</title>
        <authorList>
            <person name="Winkel M."/>
            <person name="Salman V."/>
            <person name="Woyke T."/>
            <person name="Schulz-Vogt H."/>
            <person name="Richter M."/>
            <person name="Flood B."/>
            <person name="Bailey J."/>
            <person name="Amann R."/>
            <person name="Mussmann M."/>
        </authorList>
    </citation>
    <scope>NUCLEOTIDE SEQUENCE [LARGE SCALE GENOMIC DNA]</scope>
    <source>
        <strain evidence="1 2">THI036</strain>
    </source>
</reference>
<name>A0A176S5T0_9GAMM</name>
<dbReference type="EMBL" id="LUTY01000371">
    <property type="protein sequence ID" value="OAD23433.1"/>
    <property type="molecule type" value="Genomic_DNA"/>
</dbReference>
<evidence type="ECO:0000313" key="2">
    <source>
        <dbReference type="Proteomes" id="UP000076962"/>
    </source>
</evidence>
<feature type="non-terminal residue" evidence="1">
    <location>
        <position position="159"/>
    </location>
</feature>
<proteinExistence type="predicted"/>
<keyword evidence="2" id="KW-1185">Reference proteome</keyword>
<dbReference type="AlphaFoldDB" id="A0A176S5T0"/>
<gene>
    <name evidence="1" type="ORF">THIOM_000737</name>
</gene>
<sequence length="159" mass="18393">MLSKRDILKAAIDHLKNNYLKPYLATIEQTKQQRIETYIKNAAPQYRPLLKYKAASLQEIPLKALQDGSIDLELYKLSAKIELELKQKGQKFLSRQLTDIKDLPRYKAEYNQYIEQENDLGKAKLAQYIAHRKIVLTLLSNSLERGDDGKYSLEESVHG</sequence>
<accession>A0A176S5T0</accession>
<evidence type="ECO:0000313" key="1">
    <source>
        <dbReference type="EMBL" id="OAD23433.1"/>
    </source>
</evidence>